<reference evidence="11" key="1">
    <citation type="submission" date="2021-01" db="EMBL/GenBank/DDBJ databases">
        <authorList>
            <person name="Corre E."/>
            <person name="Pelletier E."/>
            <person name="Niang G."/>
            <person name="Scheremetjew M."/>
            <person name="Finn R."/>
            <person name="Kale V."/>
            <person name="Holt S."/>
            <person name="Cochrane G."/>
            <person name="Meng A."/>
            <person name="Brown T."/>
            <person name="Cohen L."/>
        </authorList>
    </citation>
    <scope>NUCLEOTIDE SEQUENCE</scope>
    <source>
        <strain evidence="11">SAG 63-3</strain>
    </source>
</reference>
<feature type="domain" description="Sphingomyelin synthase-like" evidence="10">
    <location>
        <begin position="189"/>
        <end position="257"/>
    </location>
</feature>
<accession>A0A7S0VA99</accession>
<keyword evidence="8 9" id="KW-0472">Membrane</keyword>
<dbReference type="GO" id="GO:0047493">
    <property type="term" value="F:ceramide cholinephosphotransferase activity"/>
    <property type="evidence" value="ECO:0007669"/>
    <property type="project" value="TreeGrafter"/>
</dbReference>
<dbReference type="GO" id="GO:0005789">
    <property type="term" value="C:endoplasmic reticulum membrane"/>
    <property type="evidence" value="ECO:0007669"/>
    <property type="project" value="TreeGrafter"/>
</dbReference>
<dbReference type="AlphaFoldDB" id="A0A7S0VA99"/>
<dbReference type="GO" id="GO:0046513">
    <property type="term" value="P:ceramide biosynthetic process"/>
    <property type="evidence" value="ECO:0007669"/>
    <property type="project" value="TreeGrafter"/>
</dbReference>
<dbReference type="GO" id="GO:0005802">
    <property type="term" value="C:trans-Golgi network"/>
    <property type="evidence" value="ECO:0007669"/>
    <property type="project" value="TreeGrafter"/>
</dbReference>
<protein>
    <recommendedName>
        <fullName evidence="10">Sphingomyelin synthase-like domain-containing protein</fullName>
    </recommendedName>
</protein>
<keyword evidence="5" id="KW-0746">Sphingolipid metabolism</keyword>
<evidence type="ECO:0000256" key="3">
    <source>
        <dbReference type="ARBA" id="ARBA00022679"/>
    </source>
</evidence>
<dbReference type="GO" id="GO:0005886">
    <property type="term" value="C:plasma membrane"/>
    <property type="evidence" value="ECO:0007669"/>
    <property type="project" value="TreeGrafter"/>
</dbReference>
<evidence type="ECO:0000256" key="8">
    <source>
        <dbReference type="ARBA" id="ARBA00023136"/>
    </source>
</evidence>
<evidence type="ECO:0000256" key="4">
    <source>
        <dbReference type="ARBA" id="ARBA00022692"/>
    </source>
</evidence>
<evidence type="ECO:0000256" key="9">
    <source>
        <dbReference type="SAM" id="Phobius"/>
    </source>
</evidence>
<comment type="similarity">
    <text evidence="2">Belongs to the sphingomyelin synthase family.</text>
</comment>
<evidence type="ECO:0000313" key="11">
    <source>
        <dbReference type="EMBL" id="CAD8777765.1"/>
    </source>
</evidence>
<evidence type="ECO:0000256" key="5">
    <source>
        <dbReference type="ARBA" id="ARBA00022919"/>
    </source>
</evidence>
<evidence type="ECO:0000256" key="1">
    <source>
        <dbReference type="ARBA" id="ARBA00004141"/>
    </source>
</evidence>
<organism evidence="11">
    <name type="scientific">Polytomella parva</name>
    <dbReference type="NCBI Taxonomy" id="51329"/>
    <lineage>
        <taxon>Eukaryota</taxon>
        <taxon>Viridiplantae</taxon>
        <taxon>Chlorophyta</taxon>
        <taxon>core chlorophytes</taxon>
        <taxon>Chlorophyceae</taxon>
        <taxon>CS clade</taxon>
        <taxon>Chlamydomonadales</taxon>
        <taxon>Chlamydomonadaceae</taxon>
        <taxon>Polytomella</taxon>
    </lineage>
</organism>
<keyword evidence="6 9" id="KW-1133">Transmembrane helix</keyword>
<gene>
    <name evidence="11" type="ORF">PPAR00522_LOCUS13261</name>
</gene>
<dbReference type="EMBL" id="HBFM01020372">
    <property type="protein sequence ID" value="CAD8777765.1"/>
    <property type="molecule type" value="Transcribed_RNA"/>
</dbReference>
<keyword evidence="3" id="KW-0808">Transferase</keyword>
<dbReference type="InterPro" id="IPR045221">
    <property type="entry name" value="Sphingomyelin_synth-like"/>
</dbReference>
<sequence>MSDIQLFESLRLHRETLCSSFLESATEIWRRIKLEFTVELPLLRKRWKQLLFGLIMQYVHGIFTGLAHRMHTPLEEPLHDVGFEITPELGPDKHWVSETIFGVMFFSFIAWTFTPFVTKRKRFYTAVLWPRLLMVLVTCQALRIITFTVTQVPGPSFHCRKGEVTAIRPWPKHWYQLLIVDVGRAMSKSCGDLIFSSHTTFMLTGVLAYNEYGSNAITKGLAWLGGVVLSVLIIASRKHYTVDVVVAWYTVPLVFFMMFRRWTTRRPMNEFLGNSDISQFDIVDGSEFDLDEAFEQKNGDIESKPITK</sequence>
<feature type="transmembrane region" description="Helical" evidence="9">
    <location>
        <begin position="216"/>
        <end position="234"/>
    </location>
</feature>
<evidence type="ECO:0000256" key="7">
    <source>
        <dbReference type="ARBA" id="ARBA00023098"/>
    </source>
</evidence>
<evidence type="ECO:0000256" key="2">
    <source>
        <dbReference type="ARBA" id="ARBA00005441"/>
    </source>
</evidence>
<keyword evidence="4 9" id="KW-0812">Transmembrane</keyword>
<keyword evidence="7" id="KW-0443">Lipid metabolism</keyword>
<dbReference type="GO" id="GO:0033188">
    <property type="term" value="F:sphingomyelin synthase activity"/>
    <property type="evidence" value="ECO:0007669"/>
    <property type="project" value="TreeGrafter"/>
</dbReference>
<dbReference type="GO" id="GO:0000139">
    <property type="term" value="C:Golgi membrane"/>
    <property type="evidence" value="ECO:0007669"/>
    <property type="project" value="TreeGrafter"/>
</dbReference>
<dbReference type="Pfam" id="PF14360">
    <property type="entry name" value="PAP2_C"/>
    <property type="match status" value="1"/>
</dbReference>
<name>A0A7S0VA99_9CHLO</name>
<dbReference type="PANTHER" id="PTHR21290:SF62">
    <property type="entry name" value="PHOSPHATIDYLINOSITOL:CERAMIDE INOSITOLPHOSPHOTRANSFERASE 1-RELATED"/>
    <property type="match status" value="1"/>
</dbReference>
<dbReference type="GO" id="GO:0045140">
    <property type="term" value="F:inositol phosphoceramide synthase activity"/>
    <property type="evidence" value="ECO:0007669"/>
    <property type="project" value="TreeGrafter"/>
</dbReference>
<feature type="transmembrane region" description="Helical" evidence="9">
    <location>
        <begin position="50"/>
        <end position="68"/>
    </location>
</feature>
<proteinExistence type="inferred from homology"/>
<feature type="transmembrane region" description="Helical" evidence="9">
    <location>
        <begin position="99"/>
        <end position="117"/>
    </location>
</feature>
<comment type="subcellular location">
    <subcellularLocation>
        <location evidence="1">Membrane</location>
        <topology evidence="1">Multi-pass membrane protein</topology>
    </subcellularLocation>
</comment>
<dbReference type="PANTHER" id="PTHR21290">
    <property type="entry name" value="SPHINGOMYELIN SYNTHETASE"/>
    <property type="match status" value="1"/>
</dbReference>
<evidence type="ECO:0000259" key="10">
    <source>
        <dbReference type="Pfam" id="PF14360"/>
    </source>
</evidence>
<evidence type="ECO:0000256" key="6">
    <source>
        <dbReference type="ARBA" id="ARBA00022989"/>
    </source>
</evidence>
<feature type="transmembrane region" description="Helical" evidence="9">
    <location>
        <begin position="240"/>
        <end position="259"/>
    </location>
</feature>
<dbReference type="InterPro" id="IPR025749">
    <property type="entry name" value="Sphingomyelin_synth-like_dom"/>
</dbReference>